<gene>
    <name evidence="7" type="ORF">ACFQ2I_10805</name>
</gene>
<keyword evidence="4 7" id="KW-0067">ATP-binding</keyword>
<keyword evidence="3" id="KW-0547">Nucleotide-binding</keyword>
<organism evidence="7 8">
    <name type="scientific">Paenibacillus chungangensis</name>
    <dbReference type="NCBI Taxonomy" id="696535"/>
    <lineage>
        <taxon>Bacteria</taxon>
        <taxon>Bacillati</taxon>
        <taxon>Bacillota</taxon>
        <taxon>Bacilli</taxon>
        <taxon>Bacillales</taxon>
        <taxon>Paenibacillaceae</taxon>
        <taxon>Paenibacillus</taxon>
    </lineage>
</organism>
<evidence type="ECO:0000313" key="7">
    <source>
        <dbReference type="EMBL" id="MFD0959881.1"/>
    </source>
</evidence>
<comment type="caution">
    <text evidence="7">The sequence shown here is derived from an EMBL/GenBank/DDBJ whole genome shotgun (WGS) entry which is preliminary data.</text>
</comment>
<dbReference type="InterPro" id="IPR052156">
    <property type="entry name" value="BCAA_Transport_ATP-bd_LivF"/>
</dbReference>
<comment type="similarity">
    <text evidence="1">Belongs to the ABC transporter superfamily.</text>
</comment>
<name>A0ABW3HQR5_9BACL</name>
<feature type="domain" description="ABC transporter" evidence="6">
    <location>
        <begin position="3"/>
        <end position="234"/>
    </location>
</feature>
<evidence type="ECO:0000259" key="6">
    <source>
        <dbReference type="PROSITE" id="PS50893"/>
    </source>
</evidence>
<dbReference type="GO" id="GO:0005524">
    <property type="term" value="F:ATP binding"/>
    <property type="evidence" value="ECO:0007669"/>
    <property type="project" value="UniProtKB-KW"/>
</dbReference>
<dbReference type="PANTHER" id="PTHR43820:SF3">
    <property type="entry name" value="BRANCHED-CHAIN AMINO ACID TRANSPORT SYSTEM,ATP-BINDING PROTEIN"/>
    <property type="match status" value="1"/>
</dbReference>
<dbReference type="InterPro" id="IPR003439">
    <property type="entry name" value="ABC_transporter-like_ATP-bd"/>
</dbReference>
<dbReference type="CDD" id="cd03224">
    <property type="entry name" value="ABC_TM1139_LivF_branched"/>
    <property type="match status" value="1"/>
</dbReference>
<dbReference type="EMBL" id="JBHTJZ010000011">
    <property type="protein sequence ID" value="MFD0959881.1"/>
    <property type="molecule type" value="Genomic_DNA"/>
</dbReference>
<evidence type="ECO:0000256" key="1">
    <source>
        <dbReference type="ARBA" id="ARBA00005417"/>
    </source>
</evidence>
<dbReference type="SMART" id="SM00382">
    <property type="entry name" value="AAA"/>
    <property type="match status" value="1"/>
</dbReference>
<dbReference type="PANTHER" id="PTHR43820">
    <property type="entry name" value="HIGH-AFFINITY BRANCHED-CHAIN AMINO ACID TRANSPORT ATP-BINDING PROTEIN LIVF"/>
    <property type="match status" value="1"/>
</dbReference>
<dbReference type="Pfam" id="PF00005">
    <property type="entry name" value="ABC_tran"/>
    <property type="match status" value="1"/>
</dbReference>
<dbReference type="Gene3D" id="3.40.50.300">
    <property type="entry name" value="P-loop containing nucleotide triphosphate hydrolases"/>
    <property type="match status" value="1"/>
</dbReference>
<keyword evidence="8" id="KW-1185">Reference proteome</keyword>
<keyword evidence="5" id="KW-0029">Amino-acid transport</keyword>
<evidence type="ECO:0000256" key="4">
    <source>
        <dbReference type="ARBA" id="ARBA00022840"/>
    </source>
</evidence>
<evidence type="ECO:0000256" key="2">
    <source>
        <dbReference type="ARBA" id="ARBA00022448"/>
    </source>
</evidence>
<dbReference type="InterPro" id="IPR027417">
    <property type="entry name" value="P-loop_NTPase"/>
</dbReference>
<sequence>MPLKVTNLKIAYKGIQAVHGVDFQAEDGKITVIIGSNGVGKTSILKGIMGIVKPTAGEIEYNGVDLLKLSSSKRTSIGLSLCPEGRQLFPNMTVQENLELGAYARSDKGVKSDLHDIFHKFPRLSERRSQKAGTLSGGEQELVAIARALMAKPKLLILDEPSWGLAPIMIDEVVSIIKDINAQGTTILLIEQNANIALRMADYAYVMDVSGIVAEGTGQQLLNDEKVREVYMGA</sequence>
<dbReference type="InterPro" id="IPR003593">
    <property type="entry name" value="AAA+_ATPase"/>
</dbReference>
<proteinExistence type="inferred from homology"/>
<reference evidence="8" key="1">
    <citation type="journal article" date="2019" name="Int. J. Syst. Evol. Microbiol.">
        <title>The Global Catalogue of Microorganisms (GCM) 10K type strain sequencing project: providing services to taxonomists for standard genome sequencing and annotation.</title>
        <authorList>
            <consortium name="The Broad Institute Genomics Platform"/>
            <consortium name="The Broad Institute Genome Sequencing Center for Infectious Disease"/>
            <person name="Wu L."/>
            <person name="Ma J."/>
        </authorList>
    </citation>
    <scope>NUCLEOTIDE SEQUENCE [LARGE SCALE GENOMIC DNA]</scope>
    <source>
        <strain evidence="8">CCUG 59129</strain>
    </source>
</reference>
<keyword evidence="2" id="KW-0813">Transport</keyword>
<evidence type="ECO:0000256" key="3">
    <source>
        <dbReference type="ARBA" id="ARBA00022741"/>
    </source>
</evidence>
<dbReference type="Proteomes" id="UP001596989">
    <property type="component" value="Unassembled WGS sequence"/>
</dbReference>
<evidence type="ECO:0000256" key="5">
    <source>
        <dbReference type="ARBA" id="ARBA00022970"/>
    </source>
</evidence>
<accession>A0ABW3HQR5</accession>
<dbReference type="SUPFAM" id="SSF52540">
    <property type="entry name" value="P-loop containing nucleoside triphosphate hydrolases"/>
    <property type="match status" value="1"/>
</dbReference>
<evidence type="ECO:0000313" key="8">
    <source>
        <dbReference type="Proteomes" id="UP001596989"/>
    </source>
</evidence>
<dbReference type="PROSITE" id="PS50893">
    <property type="entry name" value="ABC_TRANSPORTER_2"/>
    <property type="match status" value="1"/>
</dbReference>
<dbReference type="RefSeq" id="WP_377564168.1">
    <property type="nucleotide sequence ID" value="NZ_JBHTJZ010000011.1"/>
</dbReference>
<protein>
    <submittedName>
        <fullName evidence="7">ABC transporter ATP-binding protein</fullName>
    </submittedName>
</protein>